<keyword evidence="2" id="KW-1185">Reference proteome</keyword>
<reference evidence="1" key="2">
    <citation type="submission" date="2025-09" db="UniProtKB">
        <authorList>
            <consortium name="EnsemblPlants"/>
        </authorList>
    </citation>
    <scope>IDENTIFICATION</scope>
</reference>
<accession>A0ACD5Y3Q3</accession>
<sequence length="439" mass="49371">MEMDTEEAGRKRERLTDMDKAKKKQAGRMKTSGEISAASQAVSFCRQVWESSAKLTYELRLKRAVARRNEENFGGEPIVATELTQQERAALVQEEEERERIAQRERSDRRIAEMLAADAERARAPPPPPDPNQEDPSEEEYSEYRRIWDKKWSSQYGSFEDITPIPCMCFTENPMPHLTFNPSTVQIFAVKVAETASQWPLDVFGTIAMRDGLDHNRNIIFRRTRDNCQTLCQQDPYLVLTGPVRAVVHQYGSVYIDAVLKVKGSTESEDRYLSFLIRRCNCNERLASFVSSRSYSSKLSTLELAYGIIVSSVEATITIRVIEGSWPDGCRGQFTAGTASLPHMKALLLDSGEKAAAADGMVELSRRVVSVERLGQLIVSAVFFRGGDKVAEDKTCFEPLEAGRSQGELHVGLCKMQVTVAWSQFLKGYPIRGFSPARE</sequence>
<protein>
    <submittedName>
        <fullName evidence="1">Uncharacterized protein</fullName>
    </submittedName>
</protein>
<proteinExistence type="predicted"/>
<dbReference type="Proteomes" id="UP001732700">
    <property type="component" value="Chromosome 5C"/>
</dbReference>
<organism evidence="1 2">
    <name type="scientific">Avena sativa</name>
    <name type="common">Oat</name>
    <dbReference type="NCBI Taxonomy" id="4498"/>
    <lineage>
        <taxon>Eukaryota</taxon>
        <taxon>Viridiplantae</taxon>
        <taxon>Streptophyta</taxon>
        <taxon>Embryophyta</taxon>
        <taxon>Tracheophyta</taxon>
        <taxon>Spermatophyta</taxon>
        <taxon>Magnoliopsida</taxon>
        <taxon>Liliopsida</taxon>
        <taxon>Poales</taxon>
        <taxon>Poaceae</taxon>
        <taxon>BOP clade</taxon>
        <taxon>Pooideae</taxon>
        <taxon>Poodae</taxon>
        <taxon>Poeae</taxon>
        <taxon>Poeae Chloroplast Group 1 (Aveneae type)</taxon>
        <taxon>Aveninae</taxon>
        <taxon>Avena</taxon>
    </lineage>
</organism>
<reference evidence="1" key="1">
    <citation type="submission" date="2021-05" db="EMBL/GenBank/DDBJ databases">
        <authorList>
            <person name="Scholz U."/>
            <person name="Mascher M."/>
            <person name="Fiebig A."/>
        </authorList>
    </citation>
    <scope>NUCLEOTIDE SEQUENCE [LARGE SCALE GENOMIC DNA]</scope>
</reference>
<evidence type="ECO:0000313" key="1">
    <source>
        <dbReference type="EnsemblPlants" id="AVESA.00010b.r2.5CG0899890.1.CDS"/>
    </source>
</evidence>
<name>A0ACD5Y3Q3_AVESA</name>
<dbReference type="EnsemblPlants" id="AVESA.00010b.r2.5CG0899890.1">
    <property type="protein sequence ID" value="AVESA.00010b.r2.5CG0899890.1.CDS"/>
    <property type="gene ID" value="AVESA.00010b.r2.5CG0899890"/>
</dbReference>
<evidence type="ECO:0000313" key="2">
    <source>
        <dbReference type="Proteomes" id="UP001732700"/>
    </source>
</evidence>